<dbReference type="Proteomes" id="UP000284375">
    <property type="component" value="Unassembled WGS sequence"/>
</dbReference>
<protein>
    <submittedName>
        <fullName evidence="1">Uncharacterized protein</fullName>
    </submittedName>
</protein>
<evidence type="ECO:0000313" key="2">
    <source>
        <dbReference type="Proteomes" id="UP000284375"/>
    </source>
</evidence>
<name>A0A423VM73_CYTCH</name>
<organism evidence="1 2">
    <name type="scientific">Cytospora chrysosperma</name>
    <name type="common">Cytospora canker fungus</name>
    <name type="synonym">Sphaeria chrysosperma</name>
    <dbReference type="NCBI Taxonomy" id="252740"/>
    <lineage>
        <taxon>Eukaryota</taxon>
        <taxon>Fungi</taxon>
        <taxon>Dikarya</taxon>
        <taxon>Ascomycota</taxon>
        <taxon>Pezizomycotina</taxon>
        <taxon>Sordariomycetes</taxon>
        <taxon>Sordariomycetidae</taxon>
        <taxon>Diaporthales</taxon>
        <taxon>Cytosporaceae</taxon>
        <taxon>Cytospora</taxon>
    </lineage>
</organism>
<evidence type="ECO:0000313" key="1">
    <source>
        <dbReference type="EMBL" id="ROV92121.1"/>
    </source>
</evidence>
<keyword evidence="2" id="KW-1185">Reference proteome</keyword>
<gene>
    <name evidence="1" type="ORF">VSDG_07564</name>
</gene>
<reference evidence="1 2" key="1">
    <citation type="submission" date="2015-09" db="EMBL/GenBank/DDBJ databases">
        <title>Host preference determinants of Valsa canker pathogens revealed by comparative genomics.</title>
        <authorList>
            <person name="Yin Z."/>
            <person name="Huang L."/>
        </authorList>
    </citation>
    <scope>NUCLEOTIDE SEQUENCE [LARGE SCALE GENOMIC DNA]</scope>
    <source>
        <strain evidence="1 2">YSFL</strain>
    </source>
</reference>
<dbReference type="AlphaFoldDB" id="A0A423VM73"/>
<accession>A0A423VM73</accession>
<proteinExistence type="predicted"/>
<dbReference type="EMBL" id="LJZO01000039">
    <property type="protein sequence ID" value="ROV92121.1"/>
    <property type="molecule type" value="Genomic_DNA"/>
</dbReference>
<sequence>MSLCRGCVDSYRIGTVYATSDLSPGAVRIIAPDVVLVPLPFLTPQILLAMLQDGFGEKYGVLDMLEPEDACRPLRVSPGYHNGRLELLDTIPGKYGALAGVEERVVLEECDGIGCYFKGANW</sequence>
<comment type="caution">
    <text evidence="1">The sequence shown here is derived from an EMBL/GenBank/DDBJ whole genome shotgun (WGS) entry which is preliminary data.</text>
</comment>